<comment type="caution">
    <text evidence="1">The sequence shown here is derived from an EMBL/GenBank/DDBJ whole genome shotgun (WGS) entry which is preliminary data.</text>
</comment>
<dbReference type="AlphaFoldDB" id="A0A2U2DWH0"/>
<name>A0A2U2DWH0_9HYPH</name>
<dbReference type="EMBL" id="QFBC01000001">
    <property type="protein sequence ID" value="PWE57668.1"/>
    <property type="molecule type" value="Genomic_DNA"/>
</dbReference>
<organism evidence="1 2">
    <name type="scientific">Metarhizobium album</name>
    <dbReference type="NCBI Taxonomy" id="2182425"/>
    <lineage>
        <taxon>Bacteria</taxon>
        <taxon>Pseudomonadati</taxon>
        <taxon>Pseudomonadota</taxon>
        <taxon>Alphaproteobacteria</taxon>
        <taxon>Hyphomicrobiales</taxon>
        <taxon>Rhizobiaceae</taxon>
        <taxon>Metarhizobium</taxon>
    </lineage>
</organism>
<evidence type="ECO:0000313" key="2">
    <source>
        <dbReference type="Proteomes" id="UP000245252"/>
    </source>
</evidence>
<protein>
    <submittedName>
        <fullName evidence="1">Uncharacterized protein</fullName>
    </submittedName>
</protein>
<proteinExistence type="predicted"/>
<keyword evidence="2" id="KW-1185">Reference proteome</keyword>
<sequence>MVSIKHAFVSEIEDDPAAEVAGEILPSHWNADLVTAMATAMLLGRTTAGTGEIEELDASAVRTLLELVKGTSAGNIPVLDGSGKLHTSTLPALAITETFVVNNQSSMLALSAQQGDVAIRTDLNKSFILSTNSPGTLADWKELLTPTDAVLSVAGLTGAISAAGLKTALAIAASDVSGLGALALLATINNANWSGADLSIANGGTGASDAATAFGNLKQSASDTVTGVVELATPAELRARTANVVATPEQLGATKAAVALAYSTTRSLVWTDGWYRTCTMTGNMTLSNPTSVEEGDTIMILLVASSSTARTISFGTNYKGDLPTDTVTNTRKILLILTAASTSEIIVSHLVYT</sequence>
<gene>
    <name evidence="1" type="ORF">DEM27_00190</name>
</gene>
<accession>A0A2U2DWH0</accession>
<dbReference type="OrthoDB" id="6298777at2"/>
<reference evidence="1 2" key="1">
    <citation type="submission" date="2018-05" db="EMBL/GenBank/DDBJ databases">
        <title>The draft genome of strain NS-104.</title>
        <authorList>
            <person name="Hang P."/>
            <person name="Jiang J."/>
        </authorList>
    </citation>
    <scope>NUCLEOTIDE SEQUENCE [LARGE SCALE GENOMIC DNA]</scope>
    <source>
        <strain evidence="1 2">NS-104</strain>
    </source>
</reference>
<evidence type="ECO:0000313" key="1">
    <source>
        <dbReference type="EMBL" id="PWE57668.1"/>
    </source>
</evidence>
<dbReference type="Proteomes" id="UP000245252">
    <property type="component" value="Unassembled WGS sequence"/>
</dbReference>
<dbReference type="RefSeq" id="WP_109456184.1">
    <property type="nucleotide sequence ID" value="NZ_QFBC01000001.1"/>
</dbReference>